<protein>
    <submittedName>
        <fullName evidence="2">Uncharacterized protein</fullName>
    </submittedName>
</protein>
<dbReference type="EMBL" id="QDEB01055700">
    <property type="protein sequence ID" value="RZC37084.1"/>
    <property type="molecule type" value="Genomic_DNA"/>
</dbReference>
<evidence type="ECO:0000256" key="1">
    <source>
        <dbReference type="SAM" id="Phobius"/>
    </source>
</evidence>
<organism evidence="2 3">
    <name type="scientific">Asbolus verrucosus</name>
    <name type="common">Desert ironclad beetle</name>
    <dbReference type="NCBI Taxonomy" id="1661398"/>
    <lineage>
        <taxon>Eukaryota</taxon>
        <taxon>Metazoa</taxon>
        <taxon>Ecdysozoa</taxon>
        <taxon>Arthropoda</taxon>
        <taxon>Hexapoda</taxon>
        <taxon>Insecta</taxon>
        <taxon>Pterygota</taxon>
        <taxon>Neoptera</taxon>
        <taxon>Endopterygota</taxon>
        <taxon>Coleoptera</taxon>
        <taxon>Polyphaga</taxon>
        <taxon>Cucujiformia</taxon>
        <taxon>Tenebrionidae</taxon>
        <taxon>Pimeliinae</taxon>
        <taxon>Asbolus</taxon>
    </lineage>
</organism>
<comment type="caution">
    <text evidence="2">The sequence shown here is derived from an EMBL/GenBank/DDBJ whole genome shotgun (WGS) entry which is preliminary data.</text>
</comment>
<evidence type="ECO:0000313" key="2">
    <source>
        <dbReference type="EMBL" id="RZC37084.1"/>
    </source>
</evidence>
<dbReference type="AlphaFoldDB" id="A0A482VWD6"/>
<proteinExistence type="predicted"/>
<accession>A0A482VWD6</accession>
<gene>
    <name evidence="2" type="ORF">BDFB_002273</name>
</gene>
<feature type="non-terminal residue" evidence="2">
    <location>
        <position position="1"/>
    </location>
</feature>
<keyword evidence="1" id="KW-0472">Membrane</keyword>
<keyword evidence="1" id="KW-1133">Transmembrane helix</keyword>
<keyword evidence="3" id="KW-1185">Reference proteome</keyword>
<keyword evidence="1" id="KW-0812">Transmembrane</keyword>
<dbReference type="Proteomes" id="UP000292052">
    <property type="component" value="Unassembled WGS sequence"/>
</dbReference>
<sequence>RTLEDIIIILTFFVYCAFYIMGIIYCLIIEDEIFRWFGVACFVSDVCSVIIPMLDMEQISFSEIIDSCLSFIRLTLIIYISNQCMHEKILYFSYMHMEFKCFMKIYKSLLVVSSSQISLFYFQSYHPAALML</sequence>
<reference evidence="2 3" key="1">
    <citation type="submission" date="2017-03" db="EMBL/GenBank/DDBJ databases">
        <title>Genome of the blue death feigning beetle - Asbolus verrucosus.</title>
        <authorList>
            <person name="Rider S.D."/>
        </authorList>
    </citation>
    <scope>NUCLEOTIDE SEQUENCE [LARGE SCALE GENOMIC DNA]</scope>
    <source>
        <strain evidence="2">Butters</strain>
        <tissue evidence="2">Head and leg muscle</tissue>
    </source>
</reference>
<feature type="transmembrane region" description="Helical" evidence="1">
    <location>
        <begin position="6"/>
        <end position="29"/>
    </location>
</feature>
<name>A0A482VWD6_ASBVE</name>
<evidence type="ECO:0000313" key="3">
    <source>
        <dbReference type="Proteomes" id="UP000292052"/>
    </source>
</evidence>